<dbReference type="NCBIfam" id="NF041325">
    <property type="entry name" value="Bacteroid_MobB"/>
    <property type="match status" value="1"/>
</dbReference>
<feature type="region of interest" description="Disordered" evidence="1">
    <location>
        <begin position="345"/>
        <end position="417"/>
    </location>
</feature>
<organism evidence="3 4">
    <name type="scientific">Dysgonomonas hofstadii</name>
    <dbReference type="NCBI Taxonomy" id="637886"/>
    <lineage>
        <taxon>Bacteria</taxon>
        <taxon>Pseudomonadati</taxon>
        <taxon>Bacteroidota</taxon>
        <taxon>Bacteroidia</taxon>
        <taxon>Bacteroidales</taxon>
        <taxon>Dysgonomonadaceae</taxon>
        <taxon>Dysgonomonas</taxon>
    </lineage>
</organism>
<feature type="compositionally biased region" description="Basic residues" evidence="1">
    <location>
        <begin position="402"/>
        <end position="417"/>
    </location>
</feature>
<proteinExistence type="predicted"/>
<name>A0A840CSV7_9BACT</name>
<dbReference type="Pfam" id="PF03432">
    <property type="entry name" value="Relaxase"/>
    <property type="match status" value="1"/>
</dbReference>
<gene>
    <name evidence="3" type="ORF">GGR21_004028</name>
</gene>
<dbReference type="InterPro" id="IPR005094">
    <property type="entry name" value="Endonuclease_MobA/VirD2"/>
</dbReference>
<feature type="domain" description="MobA/VirD2-like nuclease" evidence="2">
    <location>
        <begin position="18"/>
        <end position="151"/>
    </location>
</feature>
<dbReference type="RefSeq" id="WP_183308914.1">
    <property type="nucleotide sequence ID" value="NZ_JACIEP010000022.1"/>
</dbReference>
<feature type="compositionally biased region" description="Polar residues" evidence="1">
    <location>
        <begin position="363"/>
        <end position="381"/>
    </location>
</feature>
<keyword evidence="4" id="KW-1185">Reference proteome</keyword>
<sequence length="417" mass="46770">MVAKFSHGSSLYGALSYNQEKVNEGLGKVLATNLVIEPNDGVFSVASCMEDFERFMPSHIRTSKPVIHISLNPHPDDKLTDQQLANIGHEYMEQFGYGGQPYMIFKHEDIGREHIHIVSTRVRTDGSIISDSKNYERSRKITDSLEQKYGLHSKEKNQGEAWQLAPIDVSQGNLKKQVANVIKPLSEMYSFQTLGEYRALLSLYNIGVEEMKGENKGKAYRGLVYSALDGDGNRVGTPLKSSLFGKDHGLNSLEKRFDKSKETIKANGVAKQTRATVAASFASTRTESEFRAALREKGIDLVLRRNDEGRIYGATFIDHNQRAVLNGSRLGKEFSANVLNERFADNPPCKDLQAPAPKHSENKQTTTDQQPQSTHSETNDPVGSLFSVFTPEVEGTDNKQPTLKRKRKKKRRYGRQM</sequence>
<evidence type="ECO:0000259" key="2">
    <source>
        <dbReference type="Pfam" id="PF03432"/>
    </source>
</evidence>
<evidence type="ECO:0000256" key="1">
    <source>
        <dbReference type="SAM" id="MobiDB-lite"/>
    </source>
</evidence>
<evidence type="ECO:0000313" key="3">
    <source>
        <dbReference type="EMBL" id="MBB4038101.1"/>
    </source>
</evidence>
<comment type="caution">
    <text evidence="3">The sequence shown here is derived from an EMBL/GenBank/DDBJ whole genome shotgun (WGS) entry which is preliminary data.</text>
</comment>
<dbReference type="Proteomes" id="UP000555103">
    <property type="component" value="Unassembled WGS sequence"/>
</dbReference>
<accession>A0A840CSV7</accession>
<dbReference type="AlphaFoldDB" id="A0A840CSV7"/>
<evidence type="ECO:0000313" key="4">
    <source>
        <dbReference type="Proteomes" id="UP000555103"/>
    </source>
</evidence>
<dbReference type="EMBL" id="JACIEP010000022">
    <property type="protein sequence ID" value="MBB4038101.1"/>
    <property type="molecule type" value="Genomic_DNA"/>
</dbReference>
<protein>
    <recommendedName>
        <fullName evidence="2">MobA/VirD2-like nuclease domain-containing protein</fullName>
    </recommendedName>
</protein>
<reference evidence="3 4" key="1">
    <citation type="submission" date="2020-08" db="EMBL/GenBank/DDBJ databases">
        <title>Genomic Encyclopedia of Type Strains, Phase IV (KMG-IV): sequencing the most valuable type-strain genomes for metagenomic binning, comparative biology and taxonomic classification.</title>
        <authorList>
            <person name="Goeker M."/>
        </authorList>
    </citation>
    <scope>NUCLEOTIDE SEQUENCE [LARGE SCALE GENOMIC DNA]</scope>
    <source>
        <strain evidence="3 4">DSM 104969</strain>
    </source>
</reference>